<proteinExistence type="predicted"/>
<keyword evidence="3" id="KW-1185">Reference proteome</keyword>
<protein>
    <submittedName>
        <fullName evidence="2">Uncharacterized protein</fullName>
    </submittedName>
</protein>
<organism evidence="2 3">
    <name type="scientific">Nitzschia inconspicua</name>
    <dbReference type="NCBI Taxonomy" id="303405"/>
    <lineage>
        <taxon>Eukaryota</taxon>
        <taxon>Sar</taxon>
        <taxon>Stramenopiles</taxon>
        <taxon>Ochrophyta</taxon>
        <taxon>Bacillariophyta</taxon>
        <taxon>Bacillariophyceae</taxon>
        <taxon>Bacillariophycidae</taxon>
        <taxon>Bacillariales</taxon>
        <taxon>Bacillariaceae</taxon>
        <taxon>Nitzschia</taxon>
    </lineage>
</organism>
<dbReference type="Proteomes" id="UP000693970">
    <property type="component" value="Unassembled WGS sequence"/>
</dbReference>
<accession>A0A9K3LBA7</accession>
<comment type="caution">
    <text evidence="2">The sequence shown here is derived from an EMBL/GenBank/DDBJ whole genome shotgun (WGS) entry which is preliminary data.</text>
</comment>
<evidence type="ECO:0000313" key="2">
    <source>
        <dbReference type="EMBL" id="KAG7359119.1"/>
    </source>
</evidence>
<feature type="region of interest" description="Disordered" evidence="1">
    <location>
        <begin position="114"/>
        <end position="159"/>
    </location>
</feature>
<dbReference type="EMBL" id="JAGRRH010000014">
    <property type="protein sequence ID" value="KAG7359119.1"/>
    <property type="molecule type" value="Genomic_DNA"/>
</dbReference>
<feature type="compositionally biased region" description="Gly residues" evidence="1">
    <location>
        <begin position="143"/>
        <end position="152"/>
    </location>
</feature>
<dbReference type="AlphaFoldDB" id="A0A9K3LBA7"/>
<feature type="compositionally biased region" description="Low complexity" evidence="1">
    <location>
        <begin position="114"/>
        <end position="123"/>
    </location>
</feature>
<reference evidence="2" key="1">
    <citation type="journal article" date="2021" name="Sci. Rep.">
        <title>Diploid genomic architecture of Nitzschia inconspicua, an elite biomass production diatom.</title>
        <authorList>
            <person name="Oliver A."/>
            <person name="Podell S."/>
            <person name="Pinowska A."/>
            <person name="Traller J.C."/>
            <person name="Smith S.R."/>
            <person name="McClure R."/>
            <person name="Beliaev A."/>
            <person name="Bohutskyi P."/>
            <person name="Hill E.A."/>
            <person name="Rabines A."/>
            <person name="Zheng H."/>
            <person name="Allen L.Z."/>
            <person name="Kuo A."/>
            <person name="Grigoriev I.V."/>
            <person name="Allen A.E."/>
            <person name="Hazlebeck D."/>
            <person name="Allen E.E."/>
        </authorList>
    </citation>
    <scope>NUCLEOTIDE SEQUENCE</scope>
    <source>
        <strain evidence="2">Hildebrandi</strain>
    </source>
</reference>
<evidence type="ECO:0000256" key="1">
    <source>
        <dbReference type="SAM" id="MobiDB-lite"/>
    </source>
</evidence>
<name>A0A9K3LBA7_9STRA</name>
<evidence type="ECO:0000313" key="3">
    <source>
        <dbReference type="Proteomes" id="UP000693970"/>
    </source>
</evidence>
<gene>
    <name evidence="2" type="ORF">IV203_015708</name>
</gene>
<reference evidence="2" key="2">
    <citation type="submission" date="2021-04" db="EMBL/GenBank/DDBJ databases">
        <authorList>
            <person name="Podell S."/>
        </authorList>
    </citation>
    <scope>NUCLEOTIDE SEQUENCE</scope>
    <source>
        <strain evidence="2">Hildebrandi</strain>
    </source>
</reference>
<sequence length="455" mass="50388">MSRSSRKNFALELAKKSKQIILEVHVKKVIQERHDNNGNLPHGFMNEIVASLISQGIEATRHTIYNHEKKLRKKSIPNHLSVPSIVQIQDKQANSHSSDRSLVSAVTEATAFINDDNSNSNSNTKTPASAIPSPFASTNLGGRPKGSQGGRPKGSTAISSRFKVEKETNDGLEYAAAKIIKARAEAKASNTTIAKGIISSIIDEANTLHNLKGHAMLKRSTVLSRVNRGNPKGWAGTPTTSSPMQLVEPMLVALCVRRIRSGNPLDCAEFLALATSLIKDTPTEKAILEHRRLSKKPSSAPLLGKKYYYNFLRRNGSSLQSTKATKNDTKIKEQQQLLQQQRNDRKRKAQDDLGLKVAECKSIEEGKWTVKHFKTMCTYKKQKDDPALAKTLTALKDQWDERRNRLSPRYAPEYSLPPTITYELPAPLPPPPTAVAIFNATNSNDNEEQQVTVSQ</sequence>